<dbReference type="OrthoDB" id="5423075at2"/>
<evidence type="ECO:0000259" key="1">
    <source>
        <dbReference type="Pfam" id="PF13521"/>
    </source>
</evidence>
<dbReference type="RefSeq" id="WP_006973376.1">
    <property type="nucleotide sequence ID" value="NZ_ABCS01000045.1"/>
</dbReference>
<accession>A6G9I1</accession>
<sequence>MKELKLGFIGTHGVGKTTLCYGLAARLKAQDYVLDIVHEVARRCPLSINEDTNVAAQSWILHTQIADELLAAARHPVVLCDRSVLDNYVYLLVAGGRDDALDTLVASWLRTYDLLIYVPVVAELKPDGMRSTDAAFQQAIDDRLLRELDRRGVQALRLAPAQREHWLDIVEEEARSRYLQPQLPLL</sequence>
<keyword evidence="3" id="KW-1185">Reference proteome</keyword>
<name>A6G9I1_9BACT</name>
<dbReference type="Proteomes" id="UP000005801">
    <property type="component" value="Unassembled WGS sequence"/>
</dbReference>
<comment type="caution">
    <text evidence="2">The sequence shown here is derived from an EMBL/GenBank/DDBJ whole genome shotgun (WGS) entry which is preliminary data.</text>
</comment>
<dbReference type="InterPro" id="IPR038727">
    <property type="entry name" value="NadR/Ttd14_AAA_dom"/>
</dbReference>
<dbReference type="AlphaFoldDB" id="A6G9I1"/>
<dbReference type="eggNOG" id="COG0125">
    <property type="taxonomic scope" value="Bacteria"/>
</dbReference>
<dbReference type="STRING" id="391625.PPSIR1_24934"/>
<organism evidence="2 3">
    <name type="scientific">Plesiocystis pacifica SIR-1</name>
    <dbReference type="NCBI Taxonomy" id="391625"/>
    <lineage>
        <taxon>Bacteria</taxon>
        <taxon>Pseudomonadati</taxon>
        <taxon>Myxococcota</taxon>
        <taxon>Polyangia</taxon>
        <taxon>Nannocystales</taxon>
        <taxon>Nannocystaceae</taxon>
        <taxon>Plesiocystis</taxon>
    </lineage>
</organism>
<evidence type="ECO:0000313" key="2">
    <source>
        <dbReference type="EMBL" id="EDM77489.1"/>
    </source>
</evidence>
<dbReference type="Gene3D" id="3.40.50.300">
    <property type="entry name" value="P-loop containing nucleotide triphosphate hydrolases"/>
    <property type="match status" value="1"/>
</dbReference>
<gene>
    <name evidence="2" type="ORF">PPSIR1_24934</name>
</gene>
<proteinExistence type="predicted"/>
<protein>
    <recommendedName>
        <fullName evidence="1">NadR/Ttd14 AAA domain-containing protein</fullName>
    </recommendedName>
</protein>
<dbReference type="EMBL" id="ABCS01000045">
    <property type="protein sequence ID" value="EDM77489.1"/>
    <property type="molecule type" value="Genomic_DNA"/>
</dbReference>
<dbReference type="InterPro" id="IPR027417">
    <property type="entry name" value="P-loop_NTPase"/>
</dbReference>
<evidence type="ECO:0000313" key="3">
    <source>
        <dbReference type="Proteomes" id="UP000005801"/>
    </source>
</evidence>
<reference evidence="2 3" key="1">
    <citation type="submission" date="2007-06" db="EMBL/GenBank/DDBJ databases">
        <authorList>
            <person name="Shimkets L."/>
            <person name="Ferriera S."/>
            <person name="Johnson J."/>
            <person name="Kravitz S."/>
            <person name="Beeson K."/>
            <person name="Sutton G."/>
            <person name="Rogers Y.-H."/>
            <person name="Friedman R."/>
            <person name="Frazier M."/>
            <person name="Venter J.C."/>
        </authorList>
    </citation>
    <scope>NUCLEOTIDE SEQUENCE [LARGE SCALE GENOMIC DNA]</scope>
    <source>
        <strain evidence="2 3">SIR-1</strain>
    </source>
</reference>
<dbReference type="Pfam" id="PF13521">
    <property type="entry name" value="AAA_28"/>
    <property type="match status" value="1"/>
</dbReference>
<dbReference type="SUPFAM" id="SSF52540">
    <property type="entry name" value="P-loop containing nucleoside triphosphate hydrolases"/>
    <property type="match status" value="1"/>
</dbReference>
<feature type="domain" description="NadR/Ttd14 AAA" evidence="1">
    <location>
        <begin position="8"/>
        <end position="161"/>
    </location>
</feature>